<evidence type="ECO:0000313" key="3">
    <source>
        <dbReference type="EMBL" id="PDH33877.1"/>
    </source>
</evidence>
<reference evidence="3 4" key="1">
    <citation type="submission" date="2017-08" db="EMBL/GenBank/DDBJ databases">
        <title>Fine stratification of microbial communities through a metagenomic profile of the photic zone.</title>
        <authorList>
            <person name="Haro-Moreno J.M."/>
            <person name="Lopez-Perez M."/>
            <person name="De La Torre J."/>
            <person name="Picazo A."/>
            <person name="Camacho A."/>
            <person name="Rodriguez-Valera F."/>
        </authorList>
    </citation>
    <scope>NUCLEOTIDE SEQUENCE [LARGE SCALE GENOMIC DNA]</scope>
    <source>
        <strain evidence="3">MED-G28</strain>
    </source>
</reference>
<name>A0A2A5WCA9_9GAMM</name>
<dbReference type="SUPFAM" id="SSF55909">
    <property type="entry name" value="Pentein"/>
    <property type="match status" value="1"/>
</dbReference>
<organism evidence="3 4">
    <name type="scientific">OM182 bacterium MED-G28</name>
    <dbReference type="NCBI Taxonomy" id="1986256"/>
    <lineage>
        <taxon>Bacteria</taxon>
        <taxon>Pseudomonadati</taxon>
        <taxon>Pseudomonadota</taxon>
        <taxon>Gammaproteobacteria</taxon>
        <taxon>OMG group</taxon>
        <taxon>OM182 clade</taxon>
    </lineage>
</organism>
<keyword evidence="1" id="KW-0056">Arginine metabolism</keyword>
<dbReference type="PANTHER" id="PTHR30420:SF2">
    <property type="entry name" value="N-SUCCINYLARGININE DIHYDROLASE"/>
    <property type="match status" value="1"/>
</dbReference>
<dbReference type="PANTHER" id="PTHR30420">
    <property type="entry name" value="N-SUCCINYLARGININE DIHYDROLASE"/>
    <property type="match status" value="1"/>
</dbReference>
<gene>
    <name evidence="3" type="ORF">CNF02_07565</name>
</gene>
<dbReference type="InterPro" id="IPR007079">
    <property type="entry name" value="SuccinylArg_d-Hdrlase_AstB"/>
</dbReference>
<dbReference type="AlphaFoldDB" id="A0A2A5WCA9"/>
<accession>A0A2A5WCA9</accession>
<dbReference type="GO" id="GO:0006525">
    <property type="term" value="P:arginine metabolic process"/>
    <property type="evidence" value="ECO:0007669"/>
    <property type="project" value="UniProtKB-KW"/>
</dbReference>
<proteinExistence type="predicted"/>
<dbReference type="EMBL" id="NTJZ01000006">
    <property type="protein sequence ID" value="PDH33877.1"/>
    <property type="molecule type" value="Genomic_DNA"/>
</dbReference>
<protein>
    <submittedName>
        <fullName evidence="3">Succinylarginine dihydrolase</fullName>
    </submittedName>
</protein>
<dbReference type="Gene3D" id="3.75.10.20">
    <property type="entry name" value="Succinylarginine dihydrolase"/>
    <property type="match status" value="1"/>
</dbReference>
<dbReference type="Proteomes" id="UP000219329">
    <property type="component" value="Unassembled WGS sequence"/>
</dbReference>
<keyword evidence="2 3" id="KW-0378">Hydrolase</keyword>
<comment type="caution">
    <text evidence="3">The sequence shown here is derived from an EMBL/GenBank/DDBJ whole genome shotgun (WGS) entry which is preliminary data.</text>
</comment>
<evidence type="ECO:0000313" key="4">
    <source>
        <dbReference type="Proteomes" id="UP000219329"/>
    </source>
</evidence>
<sequence length="185" mass="20994">FFHEEAFLDKSKLKEDLNSAFFGKELSYIEVPSSKVSLENAVSSYLFNSQLVSIPGSQGTSIVVPAECKEVEPVYNYLTELESAHEEIDRVIYFDLRQSMNNGGGPACLRLRVVMSEEQITNCKARVFLSDALYRDLKKWIEANYRTRLAPEDLADPALLNECRQALDQLTTILKLGPVYDFQLN</sequence>
<feature type="non-terminal residue" evidence="3">
    <location>
        <position position="1"/>
    </location>
</feature>
<evidence type="ECO:0000256" key="2">
    <source>
        <dbReference type="ARBA" id="ARBA00022801"/>
    </source>
</evidence>
<dbReference type="GO" id="GO:0009015">
    <property type="term" value="F:N-succinylarginine dihydrolase activity"/>
    <property type="evidence" value="ECO:0007669"/>
    <property type="project" value="InterPro"/>
</dbReference>
<evidence type="ECO:0000256" key="1">
    <source>
        <dbReference type="ARBA" id="ARBA00022503"/>
    </source>
</evidence>
<dbReference type="InterPro" id="IPR037031">
    <property type="entry name" value="AstB_sf"/>
</dbReference>
<dbReference type="Pfam" id="PF04996">
    <property type="entry name" value="AstB"/>
    <property type="match status" value="1"/>
</dbReference>